<proteinExistence type="predicted"/>
<accession>A0ABS7CIJ0</accession>
<name>A0ABS7CIJ0_9BACL</name>
<dbReference type="Proteomes" id="UP001519887">
    <property type="component" value="Unassembled WGS sequence"/>
</dbReference>
<evidence type="ECO:0000313" key="1">
    <source>
        <dbReference type="EMBL" id="MBW7460753.1"/>
    </source>
</evidence>
<comment type="caution">
    <text evidence="1">The sequence shown here is derived from an EMBL/GenBank/DDBJ whole genome shotgun (WGS) entry which is preliminary data.</text>
</comment>
<feature type="non-terminal residue" evidence="1">
    <location>
        <position position="271"/>
    </location>
</feature>
<organism evidence="1 2">
    <name type="scientific">Paenibacillus sepulcri</name>
    <dbReference type="NCBI Taxonomy" id="359917"/>
    <lineage>
        <taxon>Bacteria</taxon>
        <taxon>Bacillati</taxon>
        <taxon>Bacillota</taxon>
        <taxon>Bacilli</taxon>
        <taxon>Bacillales</taxon>
        <taxon>Paenibacillaceae</taxon>
        <taxon>Paenibacillus</taxon>
    </lineage>
</organism>
<evidence type="ECO:0000313" key="2">
    <source>
        <dbReference type="Proteomes" id="UP001519887"/>
    </source>
</evidence>
<protein>
    <submittedName>
        <fullName evidence="1">ABC transporter substrate-binding protein</fullName>
    </submittedName>
</protein>
<gene>
    <name evidence="1" type="ORF">K0U00_42480</name>
</gene>
<sequence>DLDLTALTGSFKKGGYDEYLSKQSSTGASAEEVVIEGENYSETKGMDAAVLENYEGRQGKAVKTGDAGTISWAFEVSQDGLYNVKMNMYTEPGKESDIERELRIDGNLPFNEARSITFNRIWTNEQQSFERDDRGNDLAPNQVEMPMWQDTVIKDGTGFYEEPFLFYFSKGKHTLSLTSVKEPLVIDQLKLSKPQTTPSYQEVASRYKAEGYGPAKAVSIKLQAEQALYKSTPNLLPYNDRSSPALEPFHVSKQRNNAMGGWAWRLPGQWI</sequence>
<reference evidence="1 2" key="1">
    <citation type="submission" date="2021-07" db="EMBL/GenBank/DDBJ databases">
        <title>Paenibacillus radiodurans sp. nov., isolated from the southeastern edge of Tengger Desert.</title>
        <authorList>
            <person name="Zhang G."/>
        </authorList>
    </citation>
    <scope>NUCLEOTIDE SEQUENCE [LARGE SCALE GENOMIC DNA]</scope>
    <source>
        <strain evidence="1 2">CCM 7311</strain>
    </source>
</reference>
<dbReference type="Gene3D" id="2.60.120.260">
    <property type="entry name" value="Galactose-binding domain-like"/>
    <property type="match status" value="1"/>
</dbReference>
<keyword evidence="2" id="KW-1185">Reference proteome</keyword>
<feature type="non-terminal residue" evidence="1">
    <location>
        <position position="1"/>
    </location>
</feature>
<dbReference type="EMBL" id="JAHZIK010002437">
    <property type="protein sequence ID" value="MBW7460753.1"/>
    <property type="molecule type" value="Genomic_DNA"/>
</dbReference>